<dbReference type="HOGENOM" id="CLU_1052036_0_0_1"/>
<dbReference type="Proteomes" id="UP000014500">
    <property type="component" value="Unassembled WGS sequence"/>
</dbReference>
<reference evidence="1" key="2">
    <citation type="submission" date="2015-02" db="UniProtKB">
        <authorList>
            <consortium name="EnsemblMetazoa"/>
        </authorList>
    </citation>
    <scope>IDENTIFICATION</scope>
</reference>
<proteinExistence type="predicted"/>
<name>T1J780_STRMM</name>
<dbReference type="AlphaFoldDB" id="T1J780"/>
<keyword evidence="2" id="KW-1185">Reference proteome</keyword>
<dbReference type="EMBL" id="JH431915">
    <property type="status" value="NOT_ANNOTATED_CDS"/>
    <property type="molecule type" value="Genomic_DNA"/>
</dbReference>
<accession>T1J780</accession>
<reference evidence="2" key="1">
    <citation type="submission" date="2011-05" db="EMBL/GenBank/DDBJ databases">
        <authorList>
            <person name="Richards S.R."/>
            <person name="Qu J."/>
            <person name="Jiang H."/>
            <person name="Jhangiani S.N."/>
            <person name="Agravi P."/>
            <person name="Goodspeed R."/>
            <person name="Gross S."/>
            <person name="Mandapat C."/>
            <person name="Jackson L."/>
            <person name="Mathew T."/>
            <person name="Pu L."/>
            <person name="Thornton R."/>
            <person name="Saada N."/>
            <person name="Wilczek-Boney K.B."/>
            <person name="Lee S."/>
            <person name="Kovar C."/>
            <person name="Wu Y."/>
            <person name="Scherer S.E."/>
            <person name="Worley K.C."/>
            <person name="Muzny D.M."/>
            <person name="Gibbs R."/>
        </authorList>
    </citation>
    <scope>NUCLEOTIDE SEQUENCE</scope>
    <source>
        <strain evidence="2">Brora</strain>
    </source>
</reference>
<protein>
    <submittedName>
        <fullName evidence="1">Uncharacterized protein</fullName>
    </submittedName>
</protein>
<evidence type="ECO:0000313" key="1">
    <source>
        <dbReference type="EnsemblMetazoa" id="SMAR009514-PA"/>
    </source>
</evidence>
<organism evidence="1 2">
    <name type="scientific">Strigamia maritima</name>
    <name type="common">European centipede</name>
    <name type="synonym">Geophilus maritimus</name>
    <dbReference type="NCBI Taxonomy" id="126957"/>
    <lineage>
        <taxon>Eukaryota</taxon>
        <taxon>Metazoa</taxon>
        <taxon>Ecdysozoa</taxon>
        <taxon>Arthropoda</taxon>
        <taxon>Myriapoda</taxon>
        <taxon>Chilopoda</taxon>
        <taxon>Pleurostigmophora</taxon>
        <taxon>Geophilomorpha</taxon>
        <taxon>Linotaeniidae</taxon>
        <taxon>Strigamia</taxon>
    </lineage>
</organism>
<evidence type="ECO:0000313" key="2">
    <source>
        <dbReference type="Proteomes" id="UP000014500"/>
    </source>
</evidence>
<dbReference type="EnsemblMetazoa" id="SMAR009514-RA">
    <property type="protein sequence ID" value="SMAR009514-PA"/>
    <property type="gene ID" value="SMAR009514"/>
</dbReference>
<sequence>MEGMLRFHAWVREDENNSTIRLEFSHDVVSFLNFNPYCDRDITFLRFLSTPLGRKSKFPMQVHATFPAFLIPYRRFEIRDVKNLIFKFLFLMQQHNLSLTENDFEGLLRGTEMKLHYAKIVANTRSNLIVKAYSWEKSNNSELKLTAPTFRLIPATSCIVLYSLLGAIEGNFVFFLTSQGALTIITIITTTHWRPFGDSEVGNCGNERKLNLIRIHLIPKDKENSKNKYEKKNVQVIYKKYLDVSLHEKRLIKIKGDIRWMLRVL</sequence>